<evidence type="ECO:0000313" key="1">
    <source>
        <dbReference type="EMBL" id="CAH3152219.1"/>
    </source>
</evidence>
<gene>
    <name evidence="1" type="ORF">PLOB_00048937</name>
</gene>
<dbReference type="EMBL" id="CALNXK010000093">
    <property type="protein sequence ID" value="CAH3152219.1"/>
    <property type="molecule type" value="Genomic_DNA"/>
</dbReference>
<protein>
    <submittedName>
        <fullName evidence="1">Uncharacterized protein</fullName>
    </submittedName>
</protein>
<comment type="caution">
    <text evidence="1">The sequence shown here is derived from an EMBL/GenBank/DDBJ whole genome shotgun (WGS) entry which is preliminary data.</text>
</comment>
<organism evidence="1 2">
    <name type="scientific">Porites lobata</name>
    <dbReference type="NCBI Taxonomy" id="104759"/>
    <lineage>
        <taxon>Eukaryota</taxon>
        <taxon>Metazoa</taxon>
        <taxon>Cnidaria</taxon>
        <taxon>Anthozoa</taxon>
        <taxon>Hexacorallia</taxon>
        <taxon>Scleractinia</taxon>
        <taxon>Fungiina</taxon>
        <taxon>Poritidae</taxon>
        <taxon>Porites</taxon>
    </lineage>
</organism>
<sequence length="105" mass="11842">MRPGLPSEKRPFKLFERTCEEVKQKCPILTSFLQGSKSGDNDGKYTETFKFKKALPVLSFISHIRNQRSSSDFPVLFNLLLSAHGSGKSLISLLASIGLCRSYEW</sequence>
<evidence type="ECO:0000313" key="2">
    <source>
        <dbReference type="Proteomes" id="UP001159405"/>
    </source>
</evidence>
<reference evidence="1 2" key="1">
    <citation type="submission" date="2022-05" db="EMBL/GenBank/DDBJ databases">
        <authorList>
            <consortium name="Genoscope - CEA"/>
            <person name="William W."/>
        </authorList>
    </citation>
    <scope>NUCLEOTIDE SEQUENCE [LARGE SCALE GENOMIC DNA]</scope>
</reference>
<accession>A0ABN8PWZ8</accession>
<keyword evidence="2" id="KW-1185">Reference proteome</keyword>
<proteinExistence type="predicted"/>
<name>A0ABN8PWZ8_9CNID</name>
<dbReference type="Proteomes" id="UP001159405">
    <property type="component" value="Unassembled WGS sequence"/>
</dbReference>